<comment type="caution">
    <text evidence="6">The sequence shown here is derived from an EMBL/GenBank/DDBJ whole genome shotgun (WGS) entry which is preliminary data.</text>
</comment>
<evidence type="ECO:0000256" key="2">
    <source>
        <dbReference type="ARBA" id="ARBA00022630"/>
    </source>
</evidence>
<dbReference type="GO" id="GO:0050660">
    <property type="term" value="F:flavin adenine dinucleotide binding"/>
    <property type="evidence" value="ECO:0007669"/>
    <property type="project" value="InterPro"/>
</dbReference>
<dbReference type="PRINTS" id="PR00370">
    <property type="entry name" value="FMOXYGENASE"/>
</dbReference>
<organism evidence="6 7">
    <name type="scientific">Cupriavidus necator</name>
    <name type="common">Alcaligenes eutrophus</name>
    <name type="synonym">Ralstonia eutropha</name>
    <dbReference type="NCBI Taxonomy" id="106590"/>
    <lineage>
        <taxon>Bacteria</taxon>
        <taxon>Pseudomonadati</taxon>
        <taxon>Pseudomonadota</taxon>
        <taxon>Betaproteobacteria</taxon>
        <taxon>Burkholderiales</taxon>
        <taxon>Burkholderiaceae</taxon>
        <taxon>Cupriavidus</taxon>
    </lineage>
</organism>
<evidence type="ECO:0000313" key="6">
    <source>
        <dbReference type="EMBL" id="RCJ09163.1"/>
    </source>
</evidence>
<dbReference type="InterPro" id="IPR000960">
    <property type="entry name" value="Flavin_mOase"/>
</dbReference>
<protein>
    <submittedName>
        <fullName evidence="6">FAD-binding protein</fullName>
    </submittedName>
</protein>
<reference evidence="6 7" key="1">
    <citation type="submission" date="2018-04" db="EMBL/GenBank/DDBJ databases">
        <title>Cupriavidus necator CR12 genome sequencing and assembly.</title>
        <authorList>
            <person name="Ben Fekih I."/>
            <person name="Mazhar H.S."/>
            <person name="Bello S.K."/>
            <person name="Rensing C."/>
        </authorList>
    </citation>
    <scope>NUCLEOTIDE SEQUENCE [LARGE SCALE GENOMIC DNA]</scope>
    <source>
        <strain evidence="6 7">CR12</strain>
    </source>
</reference>
<keyword evidence="4" id="KW-0521">NADP</keyword>
<evidence type="ECO:0000256" key="5">
    <source>
        <dbReference type="ARBA" id="ARBA00023002"/>
    </source>
</evidence>
<dbReference type="InterPro" id="IPR020946">
    <property type="entry name" value="Flavin_mOase-like"/>
</dbReference>
<evidence type="ECO:0000256" key="1">
    <source>
        <dbReference type="ARBA" id="ARBA00009183"/>
    </source>
</evidence>
<dbReference type="AlphaFoldDB" id="A0A367PNL4"/>
<evidence type="ECO:0000256" key="3">
    <source>
        <dbReference type="ARBA" id="ARBA00022827"/>
    </source>
</evidence>
<dbReference type="EMBL" id="QDHA01000015">
    <property type="protein sequence ID" value="RCJ09163.1"/>
    <property type="molecule type" value="Genomic_DNA"/>
</dbReference>
<dbReference type="RefSeq" id="WP_114131249.1">
    <property type="nucleotide sequence ID" value="NZ_CP068434.1"/>
</dbReference>
<keyword evidence="3" id="KW-0274">FAD</keyword>
<dbReference type="GO" id="GO:0004499">
    <property type="term" value="F:N,N-dimethylaniline monooxygenase activity"/>
    <property type="evidence" value="ECO:0007669"/>
    <property type="project" value="InterPro"/>
</dbReference>
<dbReference type="InterPro" id="IPR050346">
    <property type="entry name" value="FMO-like"/>
</dbReference>
<dbReference type="Pfam" id="PF00743">
    <property type="entry name" value="FMO-like"/>
    <property type="match status" value="1"/>
</dbReference>
<name>A0A367PNL4_CUPNE</name>
<dbReference type="SUPFAM" id="SSF51905">
    <property type="entry name" value="FAD/NAD(P)-binding domain"/>
    <property type="match status" value="2"/>
</dbReference>
<dbReference type="GO" id="GO:0050661">
    <property type="term" value="F:NADP binding"/>
    <property type="evidence" value="ECO:0007669"/>
    <property type="project" value="InterPro"/>
</dbReference>
<dbReference type="Gene3D" id="3.50.50.60">
    <property type="entry name" value="FAD/NAD(P)-binding domain"/>
    <property type="match status" value="1"/>
</dbReference>
<dbReference type="InterPro" id="IPR036188">
    <property type="entry name" value="FAD/NAD-bd_sf"/>
</dbReference>
<dbReference type="PIRSF" id="PIRSF000332">
    <property type="entry name" value="FMO"/>
    <property type="match status" value="1"/>
</dbReference>
<dbReference type="PANTHER" id="PTHR23023">
    <property type="entry name" value="DIMETHYLANILINE MONOOXYGENASE"/>
    <property type="match status" value="1"/>
</dbReference>
<proteinExistence type="inferred from homology"/>
<comment type="similarity">
    <text evidence="1">Belongs to the FMO family.</text>
</comment>
<dbReference type="Proteomes" id="UP000253501">
    <property type="component" value="Unassembled WGS sequence"/>
</dbReference>
<sequence>MHYPNEKIVAIIGAGPAGLVSARWLAQHGFEPIVFEASERLGGQWNPAAEASGTWAGMRTNTSRVMSAFSDLDHESDVATYPRQDQMLAYLERYADRFGLVRRIQFGKRIELLEAAPDGRWRIRSRTGEGMVEETFSHIVVATGAQARPLVPEIPGVESFTGALGIAHTSQYEGPERYRNHAVVVAGCSISALEIASDLAYGGARVTSAYRRQRYIVPKLIAGVPAEHVLFNRAAALALEALPPEALAEGLKAAVLKASGSPDQFGAPVPAGNIFAAGVSQSQGFLPAVAEGRIIVRPWIERIDGSTVLFSDGSHARPDAILFGTGYGLSLPWLDPAIARALNFDGTSLDLYANTFHPDLKGLAFVGLCNLVGPYLPVMELQARWIAYVLAGHVAMPSRARMEQGLEACRAMRERGQQPVLHELAVSLARHAGVEPDLERWPHLERALLFGPLSPVSFRLQGTDRLEDAPARTRAAAEAFGAIRSSTFTPEELHLRRLLEEQASVSP</sequence>
<evidence type="ECO:0000256" key="4">
    <source>
        <dbReference type="ARBA" id="ARBA00022857"/>
    </source>
</evidence>
<keyword evidence="2" id="KW-0285">Flavoprotein</keyword>
<evidence type="ECO:0000313" key="7">
    <source>
        <dbReference type="Proteomes" id="UP000253501"/>
    </source>
</evidence>
<gene>
    <name evidence="6" type="ORF">DDK22_06520</name>
</gene>
<keyword evidence="5" id="KW-0560">Oxidoreductase</keyword>
<accession>A0A367PNL4</accession>